<dbReference type="GO" id="GO:0043215">
    <property type="term" value="P:daunorubicin transport"/>
    <property type="evidence" value="ECO:0007669"/>
    <property type="project" value="InterPro"/>
</dbReference>
<evidence type="ECO:0000313" key="8">
    <source>
        <dbReference type="Proteomes" id="UP001500194"/>
    </source>
</evidence>
<organism evidence="7 8">
    <name type="scientific">Salarchaeum japonicum</name>
    <dbReference type="NCBI Taxonomy" id="555573"/>
    <lineage>
        <taxon>Archaea</taxon>
        <taxon>Methanobacteriati</taxon>
        <taxon>Methanobacteriota</taxon>
        <taxon>Stenosarchaea group</taxon>
        <taxon>Halobacteria</taxon>
        <taxon>Halobacteriales</taxon>
        <taxon>Halobacteriaceae</taxon>
    </lineage>
</organism>
<dbReference type="InterPro" id="IPR027417">
    <property type="entry name" value="P-loop_NTPase"/>
</dbReference>
<dbReference type="PROSITE" id="PS50893">
    <property type="entry name" value="ABC_TRANSPORTER_2"/>
    <property type="match status" value="1"/>
</dbReference>
<dbReference type="InterPro" id="IPR025302">
    <property type="entry name" value="DrrA1/2-like_C"/>
</dbReference>
<evidence type="ECO:0000256" key="1">
    <source>
        <dbReference type="ARBA" id="ARBA00004413"/>
    </source>
</evidence>
<dbReference type="AlphaFoldDB" id="A0AAV3T0G7"/>
<reference evidence="7 8" key="1">
    <citation type="journal article" date="2019" name="Int. J. Syst. Evol. Microbiol.">
        <title>The Global Catalogue of Microorganisms (GCM) 10K type strain sequencing project: providing services to taxonomists for standard genome sequencing and annotation.</title>
        <authorList>
            <consortium name="The Broad Institute Genomics Platform"/>
            <consortium name="The Broad Institute Genome Sequencing Center for Infectious Disease"/>
            <person name="Wu L."/>
            <person name="Ma J."/>
        </authorList>
    </citation>
    <scope>NUCLEOTIDE SEQUENCE [LARGE SCALE GENOMIC DNA]</scope>
    <source>
        <strain evidence="7 8">JCM 16327</strain>
    </source>
</reference>
<evidence type="ECO:0000256" key="2">
    <source>
        <dbReference type="ARBA" id="ARBA00022448"/>
    </source>
</evidence>
<evidence type="ECO:0000256" key="4">
    <source>
        <dbReference type="ARBA" id="ARBA00022840"/>
    </source>
</evidence>
<dbReference type="InterPro" id="IPR003593">
    <property type="entry name" value="AAA+_ATPase"/>
</dbReference>
<dbReference type="GO" id="GO:0005524">
    <property type="term" value="F:ATP binding"/>
    <property type="evidence" value="ECO:0007669"/>
    <property type="project" value="UniProtKB-KW"/>
</dbReference>
<dbReference type="PANTHER" id="PTHR42711">
    <property type="entry name" value="ABC TRANSPORTER ATP-BINDING PROTEIN"/>
    <property type="match status" value="1"/>
</dbReference>
<gene>
    <name evidence="7" type="ORF">GCM10009019_11820</name>
</gene>
<protein>
    <submittedName>
        <fullName evidence="7">ATP-binding cassette domain-containing protein</fullName>
    </submittedName>
</protein>
<dbReference type="Proteomes" id="UP001500194">
    <property type="component" value="Unassembled WGS sequence"/>
</dbReference>
<dbReference type="GeneID" id="68571691"/>
<dbReference type="GO" id="GO:0016887">
    <property type="term" value="F:ATP hydrolysis activity"/>
    <property type="evidence" value="ECO:0007669"/>
    <property type="project" value="InterPro"/>
</dbReference>
<dbReference type="PANTHER" id="PTHR42711:SF5">
    <property type="entry name" value="ABC TRANSPORTER ATP-BINDING PROTEIN NATA"/>
    <property type="match status" value="1"/>
</dbReference>
<dbReference type="Gene3D" id="3.40.50.300">
    <property type="entry name" value="P-loop containing nucleotide triphosphate hydrolases"/>
    <property type="match status" value="1"/>
</dbReference>
<dbReference type="GO" id="GO:0005886">
    <property type="term" value="C:plasma membrane"/>
    <property type="evidence" value="ECO:0007669"/>
    <property type="project" value="UniProtKB-SubCell"/>
</dbReference>
<dbReference type="NCBIfam" id="TIGR01188">
    <property type="entry name" value="drrA"/>
    <property type="match status" value="1"/>
</dbReference>
<dbReference type="SUPFAM" id="SSF52540">
    <property type="entry name" value="P-loop containing nucleoside triphosphate hydrolases"/>
    <property type="match status" value="1"/>
</dbReference>
<dbReference type="InterPro" id="IPR050763">
    <property type="entry name" value="ABC_transporter_ATP-binding"/>
</dbReference>
<accession>A0AAV3T0G7</accession>
<keyword evidence="4 7" id="KW-0067">ATP-binding</keyword>
<keyword evidence="2" id="KW-0813">Transport</keyword>
<sequence length="330" mass="35568">MSAIDADHLALTYADGTEAVTDVSMDVPEGEFFGFLGANGAGKTTTIKTLVTLLKPTAGSVTVNGYDVEDDPREVRKSIGYMAQETSIDPQLTARENIRFACEAYGVRADARGDRIDELLDLVDLADVADKQAKDFSGGMKKRLDVATALVHEPPIVFLDEPTTGLDPKARNRLWEYFERVNDRGTTIFLTTQYLEEADHLCDRIAVIRDGEIAVDGSPQELKSRVGGDVLEIDLDDPTADEVERARDLALDSRLVDGPDAVETTDAGIVVTSAEARRHGTDLLVALSDAGLTVTGFNVRSPTLDDVFLAITGEEYDADPADDADAGDGE</sequence>
<dbReference type="GO" id="GO:1900753">
    <property type="term" value="P:doxorubicin transport"/>
    <property type="evidence" value="ECO:0007669"/>
    <property type="project" value="InterPro"/>
</dbReference>
<feature type="domain" description="ABC transporter" evidence="6">
    <location>
        <begin position="4"/>
        <end position="235"/>
    </location>
</feature>
<evidence type="ECO:0000259" key="6">
    <source>
        <dbReference type="PROSITE" id="PS50893"/>
    </source>
</evidence>
<evidence type="ECO:0000313" key="7">
    <source>
        <dbReference type="EMBL" id="GAA0650595.1"/>
    </source>
</evidence>
<dbReference type="Pfam" id="PF13732">
    <property type="entry name" value="DrrA1-3_C"/>
    <property type="match status" value="1"/>
</dbReference>
<dbReference type="PROSITE" id="PS00211">
    <property type="entry name" value="ABC_TRANSPORTER_1"/>
    <property type="match status" value="1"/>
</dbReference>
<evidence type="ECO:0000256" key="3">
    <source>
        <dbReference type="ARBA" id="ARBA00022741"/>
    </source>
</evidence>
<dbReference type="SMART" id="SM00382">
    <property type="entry name" value="AAA"/>
    <property type="match status" value="1"/>
</dbReference>
<dbReference type="InterPro" id="IPR005894">
    <property type="entry name" value="DrrA"/>
</dbReference>
<comment type="subcellular location">
    <subcellularLocation>
        <location evidence="1">Cell membrane</location>
        <topology evidence="1">Peripheral membrane protein</topology>
        <orientation evidence="1">Cytoplasmic side</orientation>
    </subcellularLocation>
</comment>
<keyword evidence="3" id="KW-0547">Nucleotide-binding</keyword>
<dbReference type="Pfam" id="PF00005">
    <property type="entry name" value="ABC_tran"/>
    <property type="match status" value="1"/>
</dbReference>
<dbReference type="RefSeq" id="WP_227261120.1">
    <property type="nucleotide sequence ID" value="NZ_BAAADU010000002.1"/>
</dbReference>
<proteinExistence type="inferred from homology"/>
<keyword evidence="8" id="KW-1185">Reference proteome</keyword>
<dbReference type="InterPro" id="IPR003439">
    <property type="entry name" value="ABC_transporter-like_ATP-bd"/>
</dbReference>
<dbReference type="InterPro" id="IPR017871">
    <property type="entry name" value="ABC_transporter-like_CS"/>
</dbReference>
<name>A0AAV3T0G7_9EURY</name>
<dbReference type="EMBL" id="BAAADU010000002">
    <property type="protein sequence ID" value="GAA0650595.1"/>
    <property type="molecule type" value="Genomic_DNA"/>
</dbReference>
<comment type="similarity">
    <text evidence="5">Belongs to the ABC transporter superfamily. Drug exporter-1 (DrugE1) (TC 3.A.1.105) family.</text>
</comment>
<evidence type="ECO:0000256" key="5">
    <source>
        <dbReference type="ARBA" id="ARBA00049985"/>
    </source>
</evidence>
<comment type="caution">
    <text evidence="7">The sequence shown here is derived from an EMBL/GenBank/DDBJ whole genome shotgun (WGS) entry which is preliminary data.</text>
</comment>